<dbReference type="GO" id="GO:0005886">
    <property type="term" value="C:plasma membrane"/>
    <property type="evidence" value="ECO:0007669"/>
    <property type="project" value="UniProtKB-SubCell"/>
</dbReference>
<evidence type="ECO:0000256" key="3">
    <source>
        <dbReference type="ARBA" id="ARBA00022692"/>
    </source>
</evidence>
<comment type="subcellular location">
    <subcellularLocation>
        <location evidence="1">Cell membrane</location>
        <topology evidence="1">Multi-pass membrane protein</topology>
    </subcellularLocation>
</comment>
<dbReference type="InterPro" id="IPR043428">
    <property type="entry name" value="LivM-like"/>
</dbReference>
<dbReference type="InterPro" id="IPR001851">
    <property type="entry name" value="ABC_transp_permease"/>
</dbReference>
<feature type="transmembrane region" description="Helical" evidence="6">
    <location>
        <begin position="37"/>
        <end position="54"/>
    </location>
</feature>
<evidence type="ECO:0000256" key="1">
    <source>
        <dbReference type="ARBA" id="ARBA00004651"/>
    </source>
</evidence>
<dbReference type="Proteomes" id="UP000324252">
    <property type="component" value="Unassembled WGS sequence"/>
</dbReference>
<evidence type="ECO:0000256" key="4">
    <source>
        <dbReference type="ARBA" id="ARBA00022989"/>
    </source>
</evidence>
<feature type="transmembrane region" description="Helical" evidence="6">
    <location>
        <begin position="257"/>
        <end position="284"/>
    </location>
</feature>
<dbReference type="PANTHER" id="PTHR30482">
    <property type="entry name" value="HIGH-AFFINITY BRANCHED-CHAIN AMINO ACID TRANSPORT SYSTEM PERMEASE"/>
    <property type="match status" value="1"/>
</dbReference>
<evidence type="ECO:0000256" key="5">
    <source>
        <dbReference type="ARBA" id="ARBA00023136"/>
    </source>
</evidence>
<evidence type="ECO:0000313" key="8">
    <source>
        <dbReference type="Proteomes" id="UP000324252"/>
    </source>
</evidence>
<feature type="transmembrane region" description="Helical" evidence="6">
    <location>
        <begin position="217"/>
        <end position="237"/>
    </location>
</feature>
<feature type="transmembrane region" description="Helical" evidence="6">
    <location>
        <begin position="61"/>
        <end position="78"/>
    </location>
</feature>
<protein>
    <submittedName>
        <fullName evidence="7">Amino acid/amide ABC transporter membrane protein 2, HAAT family</fullName>
    </submittedName>
</protein>
<dbReference type="PANTHER" id="PTHR30482:SF17">
    <property type="entry name" value="ABC TRANSPORTER ATP-BINDING PROTEIN"/>
    <property type="match status" value="1"/>
</dbReference>
<dbReference type="OrthoDB" id="9804361at2"/>
<sequence>MRKLILPILLIAIFALMPLIADMVGKNALMTLSARILMYAMAAASLNLILGYGGMVSFGHAAYFGVGAYVVGILYSHWMSEVPIFGLFPGSNQLFVTLPIAMVMSGLAALVIGALSLRTGGVQFIMITLAFAQMIFFLFVSLTAYGGEDGIIIRRANEVPGLNMRDKTTVYYVILVVAVLYFAWMWRVVHSSFGQVLKGIRQNERRMEAMGIATYRYKLYAFVLAGMGAGLAGALMANFLRFTSPDMMHWTKSGEMIIMVILGGLGTFFGPILGAAAFLILEFYLASWTEHWQLGLGLILLVVVLFTKGGIIGAIARLKGGRE</sequence>
<keyword evidence="5 6" id="KW-0472">Membrane</keyword>
<feature type="transmembrane region" description="Helical" evidence="6">
    <location>
        <begin position="170"/>
        <end position="197"/>
    </location>
</feature>
<evidence type="ECO:0000313" key="7">
    <source>
        <dbReference type="EMBL" id="SHK31764.1"/>
    </source>
</evidence>
<keyword evidence="3 6" id="KW-0812">Transmembrane</keyword>
<organism evidence="7 8">
    <name type="scientific">Lutimaribacter pacificus</name>
    <dbReference type="NCBI Taxonomy" id="391948"/>
    <lineage>
        <taxon>Bacteria</taxon>
        <taxon>Pseudomonadati</taxon>
        <taxon>Pseudomonadota</taxon>
        <taxon>Alphaproteobacteria</taxon>
        <taxon>Rhodobacterales</taxon>
        <taxon>Roseobacteraceae</taxon>
        <taxon>Lutimaribacter</taxon>
    </lineage>
</organism>
<name>A0A1H0HS93_9RHOB</name>
<dbReference type="AlphaFoldDB" id="A0A1H0HS93"/>
<dbReference type="EMBL" id="FQZZ01000004">
    <property type="protein sequence ID" value="SHK31764.1"/>
    <property type="molecule type" value="Genomic_DNA"/>
</dbReference>
<gene>
    <name evidence="7" type="ORF">SAMN05444142_104306</name>
</gene>
<feature type="transmembrane region" description="Helical" evidence="6">
    <location>
        <begin position="98"/>
        <end position="117"/>
    </location>
</feature>
<feature type="transmembrane region" description="Helical" evidence="6">
    <location>
        <begin position="296"/>
        <end position="316"/>
    </location>
</feature>
<keyword evidence="8" id="KW-1185">Reference proteome</keyword>
<evidence type="ECO:0000256" key="2">
    <source>
        <dbReference type="ARBA" id="ARBA00022475"/>
    </source>
</evidence>
<dbReference type="Pfam" id="PF02653">
    <property type="entry name" value="BPD_transp_2"/>
    <property type="match status" value="1"/>
</dbReference>
<accession>A0A1H0HS93</accession>
<keyword evidence="4 6" id="KW-1133">Transmembrane helix</keyword>
<reference evidence="7 8" key="1">
    <citation type="submission" date="2016-11" db="EMBL/GenBank/DDBJ databases">
        <authorList>
            <person name="Varghese N."/>
            <person name="Submissions S."/>
        </authorList>
    </citation>
    <scope>NUCLEOTIDE SEQUENCE [LARGE SCALE GENOMIC DNA]</scope>
    <source>
        <strain evidence="7 8">DSM 29620</strain>
    </source>
</reference>
<feature type="transmembrane region" description="Helical" evidence="6">
    <location>
        <begin position="124"/>
        <end position="145"/>
    </location>
</feature>
<dbReference type="RefSeq" id="WP_149788308.1">
    <property type="nucleotide sequence ID" value="NZ_FNIO01000004.1"/>
</dbReference>
<proteinExistence type="predicted"/>
<dbReference type="GO" id="GO:0015658">
    <property type="term" value="F:branched-chain amino acid transmembrane transporter activity"/>
    <property type="evidence" value="ECO:0007669"/>
    <property type="project" value="InterPro"/>
</dbReference>
<dbReference type="CDD" id="cd06581">
    <property type="entry name" value="TM_PBP1_LivM_like"/>
    <property type="match status" value="1"/>
</dbReference>
<keyword evidence="2" id="KW-1003">Cell membrane</keyword>
<evidence type="ECO:0000256" key="6">
    <source>
        <dbReference type="SAM" id="Phobius"/>
    </source>
</evidence>